<protein>
    <recommendedName>
        <fullName evidence="3">DDE-1 domain-containing protein</fullName>
    </recommendedName>
</protein>
<evidence type="ECO:0000313" key="1">
    <source>
        <dbReference type="EMBL" id="KAK4021399.1"/>
    </source>
</evidence>
<proteinExistence type="predicted"/>
<organism evidence="1 2">
    <name type="scientific">Daphnia magna</name>
    <dbReference type="NCBI Taxonomy" id="35525"/>
    <lineage>
        <taxon>Eukaryota</taxon>
        <taxon>Metazoa</taxon>
        <taxon>Ecdysozoa</taxon>
        <taxon>Arthropoda</taxon>
        <taxon>Crustacea</taxon>
        <taxon>Branchiopoda</taxon>
        <taxon>Diplostraca</taxon>
        <taxon>Cladocera</taxon>
        <taxon>Anomopoda</taxon>
        <taxon>Daphniidae</taxon>
        <taxon>Daphnia</taxon>
    </lineage>
</organism>
<accession>A0ABR0A8S4</accession>
<comment type="caution">
    <text evidence="1">The sequence shown here is derived from an EMBL/GenBank/DDBJ whole genome shotgun (WGS) entry which is preliminary data.</text>
</comment>
<dbReference type="Proteomes" id="UP001234178">
    <property type="component" value="Unassembled WGS sequence"/>
</dbReference>
<dbReference type="EMBL" id="JAOYFB010000036">
    <property type="protein sequence ID" value="KAK4021399.1"/>
    <property type="molecule type" value="Genomic_DNA"/>
</dbReference>
<reference evidence="1 2" key="1">
    <citation type="journal article" date="2023" name="Nucleic Acids Res.">
        <title>The hologenome of Daphnia magna reveals possible DNA methylation and microbiome-mediated evolution of the host genome.</title>
        <authorList>
            <person name="Chaturvedi A."/>
            <person name="Li X."/>
            <person name="Dhandapani V."/>
            <person name="Marshall H."/>
            <person name="Kissane S."/>
            <person name="Cuenca-Cambronero M."/>
            <person name="Asole G."/>
            <person name="Calvet F."/>
            <person name="Ruiz-Romero M."/>
            <person name="Marangio P."/>
            <person name="Guigo R."/>
            <person name="Rago D."/>
            <person name="Mirbahai L."/>
            <person name="Eastwood N."/>
            <person name="Colbourne J.K."/>
            <person name="Zhou J."/>
            <person name="Mallon E."/>
            <person name="Orsini L."/>
        </authorList>
    </citation>
    <scope>NUCLEOTIDE SEQUENCE [LARGE SCALE GENOMIC DNA]</scope>
    <source>
        <strain evidence="1">LRV0_1</strain>
    </source>
</reference>
<name>A0ABR0A8S4_9CRUS</name>
<evidence type="ECO:0008006" key="3">
    <source>
        <dbReference type="Google" id="ProtNLM"/>
    </source>
</evidence>
<evidence type="ECO:0000313" key="2">
    <source>
        <dbReference type="Proteomes" id="UP001234178"/>
    </source>
</evidence>
<sequence length="75" mass="8249">MAKEHGVVLLSLPPHCSHKLQPPDRHYQNNALLGSYSTRKKCPNAGLVLDFFTLSLTAAGFVDQHAGQQINEHCP</sequence>
<keyword evidence="2" id="KW-1185">Reference proteome</keyword>
<gene>
    <name evidence="1" type="ORF">OUZ56_003316</name>
</gene>